<evidence type="ECO:0000256" key="2">
    <source>
        <dbReference type="ARBA" id="ARBA00022692"/>
    </source>
</evidence>
<dbReference type="InterPro" id="IPR011701">
    <property type="entry name" value="MFS"/>
</dbReference>
<dbReference type="PANTHER" id="PTHR23507">
    <property type="entry name" value="ZGC:174356"/>
    <property type="match status" value="1"/>
</dbReference>
<proteinExistence type="predicted"/>
<evidence type="ECO:0000256" key="4">
    <source>
        <dbReference type="ARBA" id="ARBA00023136"/>
    </source>
</evidence>
<name>A0A0D2XN32_FUSOF</name>
<feature type="transmembrane region" description="Helical" evidence="6">
    <location>
        <begin position="292"/>
        <end position="317"/>
    </location>
</feature>
<reference evidence="8" key="1">
    <citation type="journal article" date="2012" name="Mol. Plant Microbe Interact.">
        <title>A highly conserved effector in Fusarium oxysporum is required for full virulence on Arabidopsis.</title>
        <authorList>
            <person name="Thatcher L.F."/>
            <person name="Gardiner D.M."/>
            <person name="Kazan K."/>
            <person name="Manners J."/>
        </authorList>
    </citation>
    <scope>NUCLEOTIDE SEQUENCE [LARGE SCALE GENOMIC DNA]</scope>
    <source>
        <strain evidence="8">Fo5176</strain>
    </source>
</reference>
<keyword evidence="4 6" id="KW-0472">Membrane</keyword>
<dbReference type="Pfam" id="PF07690">
    <property type="entry name" value="MFS_1"/>
    <property type="match status" value="1"/>
</dbReference>
<feature type="transmembrane region" description="Helical" evidence="6">
    <location>
        <begin position="39"/>
        <end position="64"/>
    </location>
</feature>
<feature type="transmembrane region" description="Helical" evidence="6">
    <location>
        <begin position="232"/>
        <end position="253"/>
    </location>
</feature>
<dbReference type="GO" id="GO:0016020">
    <property type="term" value="C:membrane"/>
    <property type="evidence" value="ECO:0007669"/>
    <property type="project" value="UniProtKB-SubCell"/>
</dbReference>
<dbReference type="Gene3D" id="1.20.1250.20">
    <property type="entry name" value="MFS general substrate transporter like domains"/>
    <property type="match status" value="1"/>
</dbReference>
<keyword evidence="5" id="KW-0325">Glycoprotein</keyword>
<keyword evidence="2 6" id="KW-0812">Transmembrane</keyword>
<dbReference type="GO" id="GO:0022857">
    <property type="term" value="F:transmembrane transporter activity"/>
    <property type="evidence" value="ECO:0007669"/>
    <property type="project" value="InterPro"/>
</dbReference>
<keyword evidence="3 6" id="KW-1133">Transmembrane helix</keyword>
<feature type="transmembrane region" description="Helical" evidence="6">
    <location>
        <begin position="259"/>
        <end position="280"/>
    </location>
</feature>
<feature type="transmembrane region" description="Helical" evidence="6">
    <location>
        <begin position="323"/>
        <end position="344"/>
    </location>
</feature>
<sequence>MMGMQISATISGASILSMILSQSYAMFVRWKSDMIPLEAIWCIGVALLFGGGRSVAEAMVFAIIVDTVPESKRSSWFQWVVASGLAAQLEGPVLSGELVQSSVWMPLFLSLGLVLGGGIILVSIGPYDYGLESNMLSLESLKRTSVMVAFKSMFSRPLLRLIPGTVMTIPLATVQTDIAIRLMPIQFSGPLNRSILIVSLRSLVTLLTLCILLPVITCIWSKLTPSPTHRRCSNLACASSLLFLAGCLCMMMVTKEAFIVAGLAVSALGSGLPTLCRSMLVRMTGEERAGMLFGLLAVCEILGLLACEASMGALFGVGLKTWLGMPFCLGTAASLVISLTTWLVPTKLLNTGDG</sequence>
<accession>A0A0D2XN32</accession>
<evidence type="ECO:0000313" key="7">
    <source>
        <dbReference type="EnsemblFungi" id="FOXG_05361P0"/>
    </source>
</evidence>
<evidence type="ECO:0000256" key="6">
    <source>
        <dbReference type="SAM" id="Phobius"/>
    </source>
</evidence>
<dbReference type="Proteomes" id="UP000002489">
    <property type="component" value="Unassembled WGS sequence"/>
</dbReference>
<evidence type="ECO:0000256" key="3">
    <source>
        <dbReference type="ARBA" id="ARBA00022989"/>
    </source>
</evidence>
<evidence type="ECO:0000256" key="5">
    <source>
        <dbReference type="ARBA" id="ARBA00023180"/>
    </source>
</evidence>
<feature type="transmembrane region" description="Helical" evidence="6">
    <location>
        <begin position="6"/>
        <end position="27"/>
    </location>
</feature>
<dbReference type="SUPFAM" id="SSF103473">
    <property type="entry name" value="MFS general substrate transporter"/>
    <property type="match status" value="1"/>
</dbReference>
<dbReference type="EnsemblFungi" id="FOXG_05361T0">
    <property type="protein sequence ID" value="FOXG_05361P0"/>
    <property type="gene ID" value="FOXG_05361"/>
</dbReference>
<evidence type="ECO:0000256" key="1">
    <source>
        <dbReference type="ARBA" id="ARBA00004141"/>
    </source>
</evidence>
<protein>
    <recommendedName>
        <fullName evidence="9">Major facilitator superfamily (MFS) profile domain-containing protein</fullName>
    </recommendedName>
</protein>
<reference evidence="7" key="2">
    <citation type="submission" date="2025-08" db="UniProtKB">
        <authorList>
            <consortium name="EnsemblFungi"/>
        </authorList>
    </citation>
    <scope>IDENTIFICATION</scope>
    <source>
        <strain evidence="7">4287 / CBS 123668 / FGSC 9935 / NRRL 34936</strain>
    </source>
</reference>
<organism evidence="7 8">
    <name type="scientific">Fusarium oxysporum (strain Fo5176)</name>
    <name type="common">Fusarium vascular wilt</name>
    <dbReference type="NCBI Taxonomy" id="660025"/>
    <lineage>
        <taxon>Eukaryota</taxon>
        <taxon>Fungi</taxon>
        <taxon>Dikarya</taxon>
        <taxon>Ascomycota</taxon>
        <taxon>Pezizomycotina</taxon>
        <taxon>Sordariomycetes</taxon>
        <taxon>Hypocreomycetidae</taxon>
        <taxon>Hypocreales</taxon>
        <taxon>Nectriaceae</taxon>
        <taxon>Fusarium</taxon>
        <taxon>Fusarium oxysporum species complex</taxon>
    </lineage>
</organism>
<dbReference type="InterPro" id="IPR036259">
    <property type="entry name" value="MFS_trans_sf"/>
</dbReference>
<evidence type="ECO:0000313" key="8">
    <source>
        <dbReference type="Proteomes" id="UP000002489"/>
    </source>
</evidence>
<dbReference type="AlphaFoldDB" id="A0A0D2XN32"/>
<dbReference type="PANTHER" id="PTHR23507:SF1">
    <property type="entry name" value="FI18259P1-RELATED"/>
    <property type="match status" value="1"/>
</dbReference>
<feature type="transmembrane region" description="Helical" evidence="6">
    <location>
        <begin position="195"/>
        <end position="220"/>
    </location>
</feature>
<feature type="transmembrane region" description="Helical" evidence="6">
    <location>
        <begin position="107"/>
        <end position="127"/>
    </location>
</feature>
<comment type="subcellular location">
    <subcellularLocation>
        <location evidence="1">Membrane</location>
        <topology evidence="1">Multi-pass membrane protein</topology>
    </subcellularLocation>
</comment>
<evidence type="ECO:0008006" key="9">
    <source>
        <dbReference type="Google" id="ProtNLM"/>
    </source>
</evidence>